<evidence type="ECO:0000313" key="3">
    <source>
        <dbReference type="Proteomes" id="UP000003490"/>
    </source>
</evidence>
<dbReference type="HOGENOM" id="CLU_2011293_0_0_9"/>
<dbReference type="AlphaFoldDB" id="A7VYY2"/>
<evidence type="ECO:0000313" key="2">
    <source>
        <dbReference type="EMBL" id="PEQ25289.1"/>
    </source>
</evidence>
<dbReference type="EMBL" id="ABCB02000021">
    <property type="protein sequence ID" value="EDO59761.1"/>
    <property type="molecule type" value="Genomic_DNA"/>
</dbReference>
<organism evidence="1 3">
    <name type="scientific">[Clostridium] leptum DSM 753</name>
    <dbReference type="NCBI Taxonomy" id="428125"/>
    <lineage>
        <taxon>Bacteria</taxon>
        <taxon>Bacillati</taxon>
        <taxon>Bacillota</taxon>
        <taxon>Clostridia</taxon>
        <taxon>Eubacteriales</taxon>
        <taxon>Oscillospiraceae</taxon>
        <taxon>Oscillospiraceae incertae sedis</taxon>
    </lineage>
</organism>
<sequence length="123" mass="14061">MDKKSVLQIPNLPNDEIQGKTKNLAWCDPEQKRLCIAVQETYEFAEADAASRTFPKAKFSMISILVCGKHDSFLVPPDQNDRELKTIGMPVGCFHPILNAFHPCRFCRTPIRTLINTKLKWED</sequence>
<reference evidence="2 4" key="3">
    <citation type="submission" date="2017-07" db="EMBL/GenBank/DDBJ databases">
        <title>Prevalence of linear plasmids in Cutibacterium (Propionibacterium) acnes isolates obtained from prostatic tissue.</title>
        <authorList>
            <person name="Davidsson S."/>
            <person name="Carlsson J."/>
            <person name="Molling P."/>
            <person name="Andren O."/>
            <person name="Andersson S.-O."/>
            <person name="Brzuszkiewicz E."/>
            <person name="Poehlein A."/>
            <person name="Al-Zeer M."/>
            <person name="Brinkmann V."/>
            <person name="Scavenius C."/>
            <person name="Nazipi S."/>
            <person name="Soderquist B."/>
            <person name="Bruggemann H."/>
        </authorList>
    </citation>
    <scope>NUCLEOTIDE SEQUENCE [LARGE SCALE GENOMIC DNA]</scope>
    <source>
        <strain evidence="2 4">DSM 753</strain>
    </source>
</reference>
<gene>
    <name evidence="2" type="ORF">CH238_04470</name>
    <name evidence="1" type="ORF">CLOLEP_03811</name>
</gene>
<accession>A7VYY2</accession>
<protein>
    <submittedName>
        <fullName evidence="1">Uncharacterized protein</fullName>
    </submittedName>
</protein>
<dbReference type="Proteomes" id="UP000003490">
    <property type="component" value="Unassembled WGS sequence"/>
</dbReference>
<reference evidence="1 3" key="2">
    <citation type="submission" date="2007-08" db="EMBL/GenBank/DDBJ databases">
        <authorList>
            <person name="Fulton L."/>
            <person name="Clifton S."/>
            <person name="Fulton B."/>
            <person name="Xu J."/>
            <person name="Minx P."/>
            <person name="Pepin K.H."/>
            <person name="Johnson M."/>
            <person name="Thiruvilangam P."/>
            <person name="Bhonagiri V."/>
            <person name="Nash W.E."/>
            <person name="Wang C."/>
            <person name="Mardis E.R."/>
            <person name="Wilson R.K."/>
        </authorList>
    </citation>
    <scope>NUCLEOTIDE SEQUENCE [LARGE SCALE GENOMIC DNA]</scope>
    <source>
        <strain evidence="1 3">DSM 753</strain>
    </source>
</reference>
<name>A7VYY2_9FIRM</name>
<evidence type="ECO:0000313" key="4">
    <source>
        <dbReference type="Proteomes" id="UP000220611"/>
    </source>
</evidence>
<dbReference type="EMBL" id="NOXF01000002">
    <property type="protein sequence ID" value="PEQ25289.1"/>
    <property type="molecule type" value="Genomic_DNA"/>
</dbReference>
<reference evidence="1 3" key="1">
    <citation type="submission" date="2007-08" db="EMBL/GenBank/DDBJ databases">
        <title>Draft genome sequence of Clostridium leptum (DSM 753).</title>
        <authorList>
            <person name="Sudarsanam P."/>
            <person name="Ley R."/>
            <person name="Guruge J."/>
            <person name="Turnbaugh P.J."/>
            <person name="Mahowald M."/>
            <person name="Liep D."/>
            <person name="Gordon J."/>
        </authorList>
    </citation>
    <scope>NUCLEOTIDE SEQUENCE [LARGE SCALE GENOMIC DNA]</scope>
    <source>
        <strain evidence="1 3">DSM 753</strain>
    </source>
</reference>
<dbReference type="Proteomes" id="UP000220611">
    <property type="component" value="Unassembled WGS sequence"/>
</dbReference>
<proteinExistence type="predicted"/>
<keyword evidence="4" id="KW-1185">Reference proteome</keyword>
<comment type="caution">
    <text evidence="1">The sequence shown here is derived from an EMBL/GenBank/DDBJ whole genome shotgun (WGS) entry which is preliminary data.</text>
</comment>
<evidence type="ECO:0000313" key="1">
    <source>
        <dbReference type="EMBL" id="EDO59761.1"/>
    </source>
</evidence>